<organism evidence="2 3">
    <name type="scientific">Trichococcus shcherbakoviae</name>
    <dbReference type="NCBI Taxonomy" id="2094020"/>
    <lineage>
        <taxon>Bacteria</taxon>
        <taxon>Bacillati</taxon>
        <taxon>Bacillota</taxon>
        <taxon>Bacilli</taxon>
        <taxon>Lactobacillales</taxon>
        <taxon>Carnobacteriaceae</taxon>
        <taxon>Trichococcus</taxon>
    </lineage>
</organism>
<feature type="transmembrane region" description="Helical" evidence="1">
    <location>
        <begin position="7"/>
        <end position="28"/>
    </location>
</feature>
<accession>A0A383TDZ6</accession>
<evidence type="ECO:0008006" key="4">
    <source>
        <dbReference type="Google" id="ProtNLM"/>
    </source>
</evidence>
<protein>
    <recommendedName>
        <fullName evidence="4">Inner membrane protein yeeR</fullName>
    </recommendedName>
</protein>
<dbReference type="RefSeq" id="WP_119092799.1">
    <property type="nucleotide sequence ID" value="NZ_UNRR01000013.1"/>
</dbReference>
<keyword evidence="1" id="KW-0812">Transmembrane</keyword>
<proteinExistence type="predicted"/>
<sequence>MGFLIDFMIISSLGIVLAVIVAVYLYFYSDTENKKFQRWLSEGINNNLDEEKVLARFENDCQKSLGYGISNLPFGRATVFSQEFLGELSDDAEFLGFSPVRSMDKVELKEYGILSTTEGLIVKYQTNKITPQNKKFLKKTPSQFESESYILPFDGLWFLDYVGNTIVAKYPDRHIKIQANYCNAFSPDLLNSINYLIASGFTRNIYLYKLADRNVKVGINKVDEQLTEAYQKSKAVEEMISVTGNKIISNAGVGFIAGEVYSKAETSNLQKHMKDNQLNAIVKERNFKLKDNKGKIRAEFRRTGHGEAAEYANNVIDRLLLKRVDPTGNGFSKKDAKGQGVNAVDRIVNGVKIQSKYCKNPKATVRSYMNGKYSSDVALECPRDQYKQVKEMMKDINPDVKVVKGHVTYKYATNVCKAGTIPSITTDALDGIQVSVPGASLSFVIVFAQATWSGMNAKDAAKVSGRAAMQTIVAGTVVYSGSQQFAKTVLSKKIAKQIGKDAVHMAKYSSLAISGVLIYGPSVVDALRGRISMNQLMKNAGVGTTGVIGGAIGSVMGPAGAITGGIIGSAIGKKIMDVMVEDDAAEVYEIIREEFIDGVLTAGLSQKEFDNMIELTFANKKFSKMMKEVYHAGNNFTGMEQIDAQRKYARDNIIDLNIIKLYKMRNSIDENNIIEAIEIFDENLGDNIASFAFDM</sequence>
<dbReference type="Proteomes" id="UP000262072">
    <property type="component" value="Unassembled WGS sequence"/>
</dbReference>
<keyword evidence="1" id="KW-0472">Membrane</keyword>
<dbReference type="EMBL" id="UNRR01000013">
    <property type="protein sequence ID" value="SYZ78156.1"/>
    <property type="molecule type" value="Genomic_DNA"/>
</dbReference>
<dbReference type="AlphaFoldDB" id="A0A383TDZ6"/>
<name>A0A383TDZ6_9LACT</name>
<gene>
    <name evidence="2" type="ORF">TART1_0934</name>
</gene>
<reference evidence="3" key="1">
    <citation type="submission" date="2018-05" db="EMBL/GenBank/DDBJ databases">
        <authorList>
            <person name="Strepis N."/>
        </authorList>
    </citation>
    <scope>NUCLEOTIDE SEQUENCE [LARGE SCALE GENOMIC DNA]</scope>
</reference>
<keyword evidence="1" id="KW-1133">Transmembrane helix</keyword>
<dbReference type="OrthoDB" id="3196385at2"/>
<evidence type="ECO:0000256" key="1">
    <source>
        <dbReference type="SAM" id="Phobius"/>
    </source>
</evidence>
<evidence type="ECO:0000313" key="2">
    <source>
        <dbReference type="EMBL" id="SYZ78156.1"/>
    </source>
</evidence>
<evidence type="ECO:0000313" key="3">
    <source>
        <dbReference type="Proteomes" id="UP000262072"/>
    </source>
</evidence>